<protein>
    <submittedName>
        <fullName evidence="2">Uncharacterized protein</fullName>
    </submittedName>
</protein>
<accession>A0A8J2PDZ1</accession>
<proteinExistence type="predicted"/>
<sequence>MFKSHLKKHGKKFKEEYFSEGIDDDSQDTIPIDMKSAMSPVAPKINTEVSTSPSTMSCPSKSRESSISQMVHLTTEESRATSISTLISMKIPMSPKNPSHSLESTEGPEIPISPIKSPVAMDPPLSHMELLTPESRVSPVKPILTMEPPVSCMKSPINVKPLVSPINPPLTMEPSVSTVKPFLTMEPPISSVKDSLTMEPLNYPMDPSGITEIPISPQQISQPLRATSETRIYSMESKTMDIPRPPMQFSPPILTHSEAHLKNLSAICSLPNEANFEGKKPLDFDVGNETPEVTTMSAEDIDVAIIIEVRSQKETPLDISFSGILTEENLIDCNIFEPMDLSLGMTSEETIVRSPVSYSQSQKECVEIIHSGGEPLDMSLKSTTTTEANIMASINNQFDTENYETESKEVSSTTDAEDSLEDPLDDITITRSEARVSSHENLIPVELNKEIFNDQVTRLFEEECVKELKLKKSEP</sequence>
<reference evidence="2" key="1">
    <citation type="submission" date="2021-06" db="EMBL/GenBank/DDBJ databases">
        <authorList>
            <person name="Hodson N. C."/>
            <person name="Mongue J. A."/>
            <person name="Jaron S. K."/>
        </authorList>
    </citation>
    <scope>NUCLEOTIDE SEQUENCE</scope>
</reference>
<comment type="caution">
    <text evidence="2">The sequence shown here is derived from an EMBL/GenBank/DDBJ whole genome shotgun (WGS) entry which is preliminary data.</text>
</comment>
<keyword evidence="3" id="KW-1185">Reference proteome</keyword>
<evidence type="ECO:0000313" key="2">
    <source>
        <dbReference type="EMBL" id="CAG7734117.1"/>
    </source>
</evidence>
<feature type="region of interest" description="Disordered" evidence="1">
    <location>
        <begin position="36"/>
        <end position="66"/>
    </location>
</feature>
<dbReference type="Proteomes" id="UP000708208">
    <property type="component" value="Unassembled WGS sequence"/>
</dbReference>
<name>A0A8J2PDZ1_9HEXA</name>
<gene>
    <name evidence="2" type="ORF">AFUS01_LOCUS22521</name>
</gene>
<feature type="non-terminal residue" evidence="2">
    <location>
        <position position="475"/>
    </location>
</feature>
<dbReference type="AlphaFoldDB" id="A0A8J2PDZ1"/>
<evidence type="ECO:0000256" key="1">
    <source>
        <dbReference type="SAM" id="MobiDB-lite"/>
    </source>
</evidence>
<organism evidence="2 3">
    <name type="scientific">Allacma fusca</name>
    <dbReference type="NCBI Taxonomy" id="39272"/>
    <lineage>
        <taxon>Eukaryota</taxon>
        <taxon>Metazoa</taxon>
        <taxon>Ecdysozoa</taxon>
        <taxon>Arthropoda</taxon>
        <taxon>Hexapoda</taxon>
        <taxon>Collembola</taxon>
        <taxon>Symphypleona</taxon>
        <taxon>Sminthuridae</taxon>
        <taxon>Allacma</taxon>
    </lineage>
</organism>
<dbReference type="EMBL" id="CAJVCH010263108">
    <property type="protein sequence ID" value="CAG7734117.1"/>
    <property type="molecule type" value="Genomic_DNA"/>
</dbReference>
<evidence type="ECO:0000313" key="3">
    <source>
        <dbReference type="Proteomes" id="UP000708208"/>
    </source>
</evidence>
<feature type="compositionally biased region" description="Polar residues" evidence="1">
    <location>
        <begin position="47"/>
        <end position="66"/>
    </location>
</feature>